<dbReference type="PATRIC" id="fig|35806.4.peg.4263"/>
<organism evidence="1 2">
    <name type="scientific">Rhodovulum sulfidophilum</name>
    <name type="common">Rhodobacter sulfidophilus</name>
    <dbReference type="NCBI Taxonomy" id="35806"/>
    <lineage>
        <taxon>Bacteria</taxon>
        <taxon>Pseudomonadati</taxon>
        <taxon>Pseudomonadota</taxon>
        <taxon>Alphaproteobacteria</taxon>
        <taxon>Rhodobacterales</taxon>
        <taxon>Paracoccaceae</taxon>
        <taxon>Rhodovulum</taxon>
    </lineage>
</organism>
<dbReference type="Proteomes" id="UP000064912">
    <property type="component" value="Chromosome"/>
</dbReference>
<reference evidence="1 2" key="1">
    <citation type="submission" date="2015-02" db="EMBL/GenBank/DDBJ databases">
        <title>Genome sequene of Rhodovulum sulfidophilum DSM 2351.</title>
        <authorList>
            <person name="Nagao N."/>
        </authorList>
    </citation>
    <scope>NUCLEOTIDE SEQUENCE [LARGE SCALE GENOMIC DNA]</scope>
    <source>
        <strain evidence="1 2">DSM 2351</strain>
    </source>
</reference>
<dbReference type="AlphaFoldDB" id="A0A0D6B919"/>
<dbReference type="KEGG" id="rsu:NHU_04160"/>
<gene>
    <name evidence="1" type="ORF">NHU_04160</name>
</gene>
<proteinExistence type="predicted"/>
<dbReference type="EMBL" id="AP014800">
    <property type="protein sequence ID" value="BAQ71280.1"/>
    <property type="molecule type" value="Genomic_DNA"/>
</dbReference>
<dbReference type="InterPro" id="IPR053842">
    <property type="entry name" value="NikA-like"/>
</dbReference>
<name>A0A0D6B919_RHOSU</name>
<evidence type="ECO:0000313" key="2">
    <source>
        <dbReference type="Proteomes" id="UP000064912"/>
    </source>
</evidence>
<sequence>MAERRDILVKVRLSTAEAAEIDDRMCERGVRSRAVFLRQCGLGPGGDDEDVARLIGRIGLTLNMLVDVPGDRLDHLGADLRRLSKLLSSRWDS</sequence>
<evidence type="ECO:0008006" key="3">
    <source>
        <dbReference type="Google" id="ProtNLM"/>
    </source>
</evidence>
<evidence type="ECO:0000313" key="1">
    <source>
        <dbReference type="EMBL" id="BAQ71280.1"/>
    </source>
</evidence>
<dbReference type="Pfam" id="PF21983">
    <property type="entry name" value="NikA-like"/>
    <property type="match status" value="1"/>
</dbReference>
<accession>A0A0D6B919</accession>
<protein>
    <recommendedName>
        <fullName evidence="3">Mobilization protein</fullName>
    </recommendedName>
</protein>